<sequence length="309" mass="32790">MLVAAGLSQKRELVTVDRRVIGEWDRDATPVAAIGGLPDSDVEVGPASVRALPGRRHDAEPLATLDALAGGEPGREIRVEVGEGVAIAEVDRHAAGREVDPADRAVGRGEDDLVGSVSVGADEIEGELVLVVRAAFLGLGGLVTKGRRIAIPVRLPVGRGGVVALADDPGGTAGHRELEAEGSGRCRPGPCGGDEARHRGQDQEQRADDRDQRRGCRTATRERVRAWSAVRRRQRRLEPGHDDLSPGASIRSGRASASRETSPVPPSDRVAEVVLGCDPDQPAGHPRKPLQLASRWDGHPRSSMLLLLR</sequence>
<evidence type="ECO:0000256" key="1">
    <source>
        <dbReference type="SAM" id="MobiDB-lite"/>
    </source>
</evidence>
<feature type="compositionally biased region" description="Basic and acidic residues" evidence="1">
    <location>
        <begin position="174"/>
        <end position="184"/>
    </location>
</feature>
<reference evidence="2" key="1">
    <citation type="submission" date="2020-02" db="EMBL/GenBank/DDBJ databases">
        <authorList>
            <person name="Meier V. D."/>
        </authorList>
    </citation>
    <scope>NUCLEOTIDE SEQUENCE</scope>
    <source>
        <strain evidence="2">AVDCRST_MAG70</strain>
    </source>
</reference>
<evidence type="ECO:0000313" key="2">
    <source>
        <dbReference type="EMBL" id="CAA9557954.1"/>
    </source>
</evidence>
<dbReference type="EMBL" id="CADCWH010000229">
    <property type="protein sequence ID" value="CAA9557954.1"/>
    <property type="molecule type" value="Genomic_DNA"/>
</dbReference>
<name>A0A6J4URM5_9BACT</name>
<accession>A0A6J4URM5</accession>
<feature type="compositionally biased region" description="Basic and acidic residues" evidence="1">
    <location>
        <begin position="194"/>
        <end position="225"/>
    </location>
</feature>
<organism evidence="2">
    <name type="scientific">uncultured Thermomicrobiales bacterium</name>
    <dbReference type="NCBI Taxonomy" id="1645740"/>
    <lineage>
        <taxon>Bacteria</taxon>
        <taxon>Pseudomonadati</taxon>
        <taxon>Thermomicrobiota</taxon>
        <taxon>Thermomicrobia</taxon>
        <taxon>Thermomicrobiales</taxon>
        <taxon>environmental samples</taxon>
    </lineage>
</organism>
<feature type="region of interest" description="Disordered" evidence="1">
    <location>
        <begin position="161"/>
        <end position="296"/>
    </location>
</feature>
<feature type="compositionally biased region" description="Low complexity" evidence="1">
    <location>
        <begin position="245"/>
        <end position="259"/>
    </location>
</feature>
<proteinExistence type="predicted"/>
<dbReference type="AlphaFoldDB" id="A0A6J4URM5"/>
<gene>
    <name evidence="2" type="ORF">AVDCRST_MAG70-1435</name>
</gene>
<protein>
    <submittedName>
        <fullName evidence="2">Uncharacterized protein</fullName>
    </submittedName>
</protein>